<reference evidence="3" key="1">
    <citation type="submission" date="2022-11" db="UniProtKB">
        <authorList>
            <consortium name="WormBaseParasite"/>
        </authorList>
    </citation>
    <scope>IDENTIFICATION</scope>
</reference>
<accession>A0A914HMB2</accession>
<dbReference type="AlphaFoldDB" id="A0A914HMB2"/>
<feature type="region of interest" description="Disordered" evidence="1">
    <location>
        <begin position="156"/>
        <end position="176"/>
    </location>
</feature>
<sequence length="331" mass="35585">MLLILPITFGPPNEANQTVEGQIRQPPHQIILSAMPMDKRRWRRTESSDAGTTTGDSSTSNSNSSCFNNNRPIVIGTKSILKSSSESASAAVPSADCATTSSSPRLGTRLRHAAAATAAVNSAFQRRQHSIDAKMPASSSGARAVTFFLESESSESSFAGRADEPTMTTEDSKAYRQHHRLSRHWSPRSQQNGAFRRTSLPVQSNSARHNLLLQSQVNSARGILMDLLATNRGDLSPDVTACLKAVTALLNPASPTHQQTSAAATGCCANVGGVITNLSLTELGVPSVVESPYSGEVHIALFFLNIFTVNIKQYTSPDVQFHIELMPKRPN</sequence>
<feature type="region of interest" description="Disordered" evidence="1">
    <location>
        <begin position="37"/>
        <end position="67"/>
    </location>
</feature>
<feature type="compositionally biased region" description="Low complexity" evidence="1">
    <location>
        <begin position="48"/>
        <end position="65"/>
    </location>
</feature>
<evidence type="ECO:0000313" key="2">
    <source>
        <dbReference type="Proteomes" id="UP000887572"/>
    </source>
</evidence>
<evidence type="ECO:0000313" key="3">
    <source>
        <dbReference type="WBParaSite" id="Gr19_v10_g266.t2"/>
    </source>
</evidence>
<dbReference type="WBParaSite" id="Gr19_v10_g266.t2">
    <property type="protein sequence ID" value="Gr19_v10_g266.t2"/>
    <property type="gene ID" value="Gr19_v10_g266"/>
</dbReference>
<proteinExistence type="predicted"/>
<evidence type="ECO:0000256" key="1">
    <source>
        <dbReference type="SAM" id="MobiDB-lite"/>
    </source>
</evidence>
<keyword evidence="2" id="KW-1185">Reference proteome</keyword>
<dbReference type="Proteomes" id="UP000887572">
    <property type="component" value="Unplaced"/>
</dbReference>
<organism evidence="2 3">
    <name type="scientific">Globodera rostochiensis</name>
    <name type="common">Golden nematode worm</name>
    <name type="synonym">Heterodera rostochiensis</name>
    <dbReference type="NCBI Taxonomy" id="31243"/>
    <lineage>
        <taxon>Eukaryota</taxon>
        <taxon>Metazoa</taxon>
        <taxon>Ecdysozoa</taxon>
        <taxon>Nematoda</taxon>
        <taxon>Chromadorea</taxon>
        <taxon>Rhabditida</taxon>
        <taxon>Tylenchina</taxon>
        <taxon>Tylenchomorpha</taxon>
        <taxon>Tylenchoidea</taxon>
        <taxon>Heteroderidae</taxon>
        <taxon>Heteroderinae</taxon>
        <taxon>Globodera</taxon>
    </lineage>
</organism>
<protein>
    <submittedName>
        <fullName evidence="3">Uncharacterized protein</fullName>
    </submittedName>
</protein>
<name>A0A914HMB2_GLORO</name>